<dbReference type="Proteomes" id="UP000027222">
    <property type="component" value="Unassembled WGS sequence"/>
</dbReference>
<feature type="region of interest" description="Disordered" evidence="1">
    <location>
        <begin position="32"/>
        <end position="51"/>
    </location>
</feature>
<dbReference type="EMBL" id="KL142369">
    <property type="protein sequence ID" value="KDR82795.1"/>
    <property type="molecule type" value="Genomic_DNA"/>
</dbReference>
<protein>
    <recommendedName>
        <fullName evidence="5">Secreted protein</fullName>
    </recommendedName>
</protein>
<reference evidence="4" key="1">
    <citation type="journal article" date="2014" name="Proc. Natl. Acad. Sci. U.S.A.">
        <title>Extensive sampling of basidiomycete genomes demonstrates inadequacy of the white-rot/brown-rot paradigm for wood decay fungi.</title>
        <authorList>
            <person name="Riley R."/>
            <person name="Salamov A.A."/>
            <person name="Brown D.W."/>
            <person name="Nagy L.G."/>
            <person name="Floudas D."/>
            <person name="Held B.W."/>
            <person name="Levasseur A."/>
            <person name="Lombard V."/>
            <person name="Morin E."/>
            <person name="Otillar R."/>
            <person name="Lindquist E.A."/>
            <person name="Sun H."/>
            <person name="LaButti K.M."/>
            <person name="Schmutz J."/>
            <person name="Jabbour D."/>
            <person name="Luo H."/>
            <person name="Baker S.E."/>
            <person name="Pisabarro A.G."/>
            <person name="Walton J.D."/>
            <person name="Blanchette R.A."/>
            <person name="Henrissat B."/>
            <person name="Martin F."/>
            <person name="Cullen D."/>
            <person name="Hibbett D.S."/>
            <person name="Grigoriev I.V."/>
        </authorList>
    </citation>
    <scope>NUCLEOTIDE SEQUENCE [LARGE SCALE GENOMIC DNA]</scope>
    <source>
        <strain evidence="4">CBS 339.88</strain>
    </source>
</reference>
<evidence type="ECO:0000256" key="1">
    <source>
        <dbReference type="SAM" id="MobiDB-lite"/>
    </source>
</evidence>
<evidence type="ECO:0000256" key="2">
    <source>
        <dbReference type="SAM" id="SignalP"/>
    </source>
</evidence>
<proteinExistence type="predicted"/>
<evidence type="ECO:0008006" key="5">
    <source>
        <dbReference type="Google" id="ProtNLM"/>
    </source>
</evidence>
<feature type="signal peptide" evidence="2">
    <location>
        <begin position="1"/>
        <end position="18"/>
    </location>
</feature>
<gene>
    <name evidence="3" type="ORF">GALMADRAFT_849430</name>
</gene>
<evidence type="ECO:0000313" key="4">
    <source>
        <dbReference type="Proteomes" id="UP000027222"/>
    </source>
</evidence>
<keyword evidence="2" id="KW-0732">Signal</keyword>
<dbReference type="HOGENOM" id="CLU_1349015_0_0_1"/>
<feature type="chain" id="PRO_5001649102" description="Secreted protein" evidence="2">
    <location>
        <begin position="19"/>
        <end position="203"/>
    </location>
</feature>
<accession>A0A067THT1</accession>
<sequence>MILLFIAVLSSICVLITSTSLHTHLKISGDRLPDPSATSPTHHHNPAKSRNPIAHASDAIIINTPTTFNSCNRPPVKSRNQQDQAIIQTQRLDLQSTWLYYLLAYYVYSPCTPTTWVSGFVTNRSSTSIHPLFRPPPPIFLSIYQPRTLPGRASFSFPSHPFAHAHLLCCRARVMTSMCPPAPPSCFARHEIFCLFGPSQAYP</sequence>
<dbReference type="AlphaFoldDB" id="A0A067THT1"/>
<organism evidence="3 4">
    <name type="scientific">Galerina marginata (strain CBS 339.88)</name>
    <dbReference type="NCBI Taxonomy" id="685588"/>
    <lineage>
        <taxon>Eukaryota</taxon>
        <taxon>Fungi</taxon>
        <taxon>Dikarya</taxon>
        <taxon>Basidiomycota</taxon>
        <taxon>Agaricomycotina</taxon>
        <taxon>Agaricomycetes</taxon>
        <taxon>Agaricomycetidae</taxon>
        <taxon>Agaricales</taxon>
        <taxon>Agaricineae</taxon>
        <taxon>Strophariaceae</taxon>
        <taxon>Galerina</taxon>
    </lineage>
</organism>
<keyword evidence="4" id="KW-1185">Reference proteome</keyword>
<name>A0A067THT1_GALM3</name>
<evidence type="ECO:0000313" key="3">
    <source>
        <dbReference type="EMBL" id="KDR82795.1"/>
    </source>
</evidence>